<dbReference type="PANTHER" id="PTHR35563:SF2">
    <property type="entry name" value="BARREL METAL-DEPENDENT HYDROLASE, PUTATIVE (AFU_ORTHOLOGUE AFUA_1G16240)-RELATED"/>
    <property type="match status" value="1"/>
</dbReference>
<comment type="caution">
    <text evidence="2">The sequence shown here is derived from an EMBL/GenBank/DDBJ whole genome shotgun (WGS) entry which is preliminary data.</text>
</comment>
<keyword evidence="3" id="KW-1185">Reference proteome</keyword>
<dbReference type="Pfam" id="PF04909">
    <property type="entry name" value="Amidohydro_2"/>
    <property type="match status" value="1"/>
</dbReference>
<feature type="domain" description="Amidohydrolase-related" evidence="1">
    <location>
        <begin position="17"/>
        <end position="281"/>
    </location>
</feature>
<organism evidence="2 3">
    <name type="scientific">Microbaculum marinum</name>
    <dbReference type="NCBI Taxonomy" id="1764581"/>
    <lineage>
        <taxon>Bacteria</taxon>
        <taxon>Pseudomonadati</taxon>
        <taxon>Pseudomonadota</taxon>
        <taxon>Alphaproteobacteria</taxon>
        <taxon>Hyphomicrobiales</taxon>
        <taxon>Tepidamorphaceae</taxon>
        <taxon>Microbaculum</taxon>
    </lineage>
</organism>
<dbReference type="Proteomes" id="UP001378188">
    <property type="component" value="Unassembled WGS sequence"/>
</dbReference>
<proteinExistence type="predicted"/>
<evidence type="ECO:0000259" key="1">
    <source>
        <dbReference type="Pfam" id="PF04909"/>
    </source>
</evidence>
<sequence>MTDSLPEPRLKAPAGTCDTHIHVYGAQDDYPIAPTSPFPPVFAPAAHYEEVMRRLGVDRVVVVQPSAYAKDNRCTIDAVAALGSDRARAVVVVGTGTSDAEMRDLTDRGAVGVRFHMLPGGVLPWEIIEEMAAKVSGFGWHVQLQLDGRLLPEKEAVIRRLPGRLVIDHTGKFLEPVQPKDPAFKTLLGLVERGNTWVKLSAPYETSKAGPPSYVDVGALARELIAAAPERMMWASNWPHPSAQPNPPDDAMLLDILLDWCPDEATRHRILVDNPAELYGFA</sequence>
<dbReference type="AlphaFoldDB" id="A0AAW9RG72"/>
<evidence type="ECO:0000313" key="3">
    <source>
        <dbReference type="Proteomes" id="UP001378188"/>
    </source>
</evidence>
<dbReference type="EMBL" id="JAZHOF010000005">
    <property type="protein sequence ID" value="MEJ8572637.1"/>
    <property type="molecule type" value="Genomic_DNA"/>
</dbReference>
<dbReference type="InterPro" id="IPR006680">
    <property type="entry name" value="Amidohydro-rel"/>
</dbReference>
<dbReference type="InterPro" id="IPR032466">
    <property type="entry name" value="Metal_Hydrolase"/>
</dbReference>
<reference evidence="2 3" key="1">
    <citation type="submission" date="2024-02" db="EMBL/GenBank/DDBJ databases">
        <title>Genome analysis and characterization of Microbaculum marinisediminis sp. nov., isolated from marine sediment.</title>
        <authorList>
            <person name="Du Z.-J."/>
            <person name="Ye Y.-Q."/>
            <person name="Zhang Z.-R."/>
            <person name="Yuan S.-M."/>
            <person name="Zhang X.-Y."/>
        </authorList>
    </citation>
    <scope>NUCLEOTIDE SEQUENCE [LARGE SCALE GENOMIC DNA]</scope>
    <source>
        <strain evidence="2 3">SDUM1044001</strain>
    </source>
</reference>
<evidence type="ECO:0000313" key="2">
    <source>
        <dbReference type="EMBL" id="MEJ8572637.1"/>
    </source>
</evidence>
<protein>
    <submittedName>
        <fullName evidence="2">Amidohydrolase family protein</fullName>
    </submittedName>
</protein>
<dbReference type="PANTHER" id="PTHR35563">
    <property type="entry name" value="BARREL METAL-DEPENDENT HYDROLASE, PUTATIVE (AFU_ORTHOLOGUE AFUA_1G16240)-RELATED"/>
    <property type="match status" value="1"/>
</dbReference>
<dbReference type="RefSeq" id="WP_340330332.1">
    <property type="nucleotide sequence ID" value="NZ_JAZHOF010000005.1"/>
</dbReference>
<gene>
    <name evidence="2" type="ORF">V3328_14195</name>
</gene>
<dbReference type="SUPFAM" id="SSF51556">
    <property type="entry name" value="Metallo-dependent hydrolases"/>
    <property type="match status" value="1"/>
</dbReference>
<name>A0AAW9RG72_9HYPH</name>
<dbReference type="InterPro" id="IPR052358">
    <property type="entry name" value="Aro_Compnd_Degr_Hydrolases"/>
</dbReference>
<dbReference type="Gene3D" id="3.20.20.140">
    <property type="entry name" value="Metal-dependent hydrolases"/>
    <property type="match status" value="1"/>
</dbReference>
<accession>A0AAW9RG72</accession>
<dbReference type="GO" id="GO:0016787">
    <property type="term" value="F:hydrolase activity"/>
    <property type="evidence" value="ECO:0007669"/>
    <property type="project" value="InterPro"/>
</dbReference>